<dbReference type="Gene3D" id="1.10.287.110">
    <property type="entry name" value="DnaJ domain"/>
    <property type="match status" value="1"/>
</dbReference>
<reference evidence="4" key="1">
    <citation type="journal article" date="2006" name="PLoS Biol.">
        <title>Macronuclear genome sequence of the ciliate Tetrahymena thermophila, a model eukaryote.</title>
        <authorList>
            <person name="Eisen J.A."/>
            <person name="Coyne R.S."/>
            <person name="Wu M."/>
            <person name="Wu D."/>
            <person name="Thiagarajan M."/>
            <person name="Wortman J.R."/>
            <person name="Badger J.H."/>
            <person name="Ren Q."/>
            <person name="Amedeo P."/>
            <person name="Jones K.M."/>
            <person name="Tallon L.J."/>
            <person name="Delcher A.L."/>
            <person name="Salzberg S.L."/>
            <person name="Silva J.C."/>
            <person name="Haas B.J."/>
            <person name="Majoros W.H."/>
            <person name="Farzad M."/>
            <person name="Carlton J.M."/>
            <person name="Smith R.K. Jr."/>
            <person name="Garg J."/>
            <person name="Pearlman R.E."/>
            <person name="Karrer K.M."/>
            <person name="Sun L."/>
            <person name="Manning G."/>
            <person name="Elde N.C."/>
            <person name="Turkewitz A.P."/>
            <person name="Asai D.J."/>
            <person name="Wilkes D.E."/>
            <person name="Wang Y."/>
            <person name="Cai H."/>
            <person name="Collins K."/>
            <person name="Stewart B.A."/>
            <person name="Lee S.R."/>
            <person name="Wilamowska K."/>
            <person name="Weinberg Z."/>
            <person name="Ruzzo W.L."/>
            <person name="Wloga D."/>
            <person name="Gaertig J."/>
            <person name="Frankel J."/>
            <person name="Tsao C.-C."/>
            <person name="Gorovsky M.A."/>
            <person name="Keeling P.J."/>
            <person name="Waller R.F."/>
            <person name="Patron N.J."/>
            <person name="Cherry J.M."/>
            <person name="Stover N.A."/>
            <person name="Krieger C.J."/>
            <person name="del Toro C."/>
            <person name="Ryder H.F."/>
            <person name="Williamson S.C."/>
            <person name="Barbeau R.A."/>
            <person name="Hamilton E.P."/>
            <person name="Orias E."/>
        </authorList>
    </citation>
    <scope>NUCLEOTIDE SEQUENCE [LARGE SCALE GENOMIC DNA]</scope>
    <source>
        <strain evidence="4">SB210</strain>
    </source>
</reference>
<dbReference type="OrthoDB" id="342454at2759"/>
<dbReference type="InParanoid" id="Q23FK3"/>
<proteinExistence type="predicted"/>
<dbReference type="InterPro" id="IPR036869">
    <property type="entry name" value="J_dom_sf"/>
</dbReference>
<organism evidence="3 4">
    <name type="scientific">Tetrahymena thermophila (strain SB210)</name>
    <dbReference type="NCBI Taxonomy" id="312017"/>
    <lineage>
        <taxon>Eukaryota</taxon>
        <taxon>Sar</taxon>
        <taxon>Alveolata</taxon>
        <taxon>Ciliophora</taxon>
        <taxon>Intramacronucleata</taxon>
        <taxon>Oligohymenophorea</taxon>
        <taxon>Hymenostomatida</taxon>
        <taxon>Tetrahymenina</taxon>
        <taxon>Tetrahymenidae</taxon>
        <taxon>Tetrahymena</taxon>
    </lineage>
</organism>
<keyword evidence="4" id="KW-1185">Reference proteome</keyword>
<dbReference type="KEGG" id="tet:TTHERM_00081110"/>
<accession>Q23FK3</accession>
<dbReference type="Pfam" id="PF00226">
    <property type="entry name" value="DnaJ"/>
    <property type="match status" value="1"/>
</dbReference>
<dbReference type="PROSITE" id="PS50076">
    <property type="entry name" value="DNAJ_2"/>
    <property type="match status" value="1"/>
</dbReference>
<dbReference type="RefSeq" id="XP_001015852.2">
    <property type="nucleotide sequence ID" value="XM_001015852.2"/>
</dbReference>
<evidence type="ECO:0000313" key="3">
    <source>
        <dbReference type="EMBL" id="EAR95607.2"/>
    </source>
</evidence>
<feature type="region of interest" description="Disordered" evidence="1">
    <location>
        <begin position="102"/>
        <end position="121"/>
    </location>
</feature>
<name>Q23FK3_TETTS</name>
<evidence type="ECO:0000313" key="4">
    <source>
        <dbReference type="Proteomes" id="UP000009168"/>
    </source>
</evidence>
<evidence type="ECO:0000259" key="2">
    <source>
        <dbReference type="PROSITE" id="PS50076"/>
    </source>
</evidence>
<dbReference type="GeneID" id="7824625"/>
<feature type="region of interest" description="Disordered" evidence="1">
    <location>
        <begin position="1"/>
        <end position="30"/>
    </location>
</feature>
<evidence type="ECO:0000256" key="1">
    <source>
        <dbReference type="SAM" id="MobiDB-lite"/>
    </source>
</evidence>
<dbReference type="Proteomes" id="UP000009168">
    <property type="component" value="Unassembled WGS sequence"/>
</dbReference>
<dbReference type="HOGENOM" id="CLU_332198_0_0_1"/>
<feature type="region of interest" description="Disordered" evidence="1">
    <location>
        <begin position="154"/>
        <end position="185"/>
    </location>
</feature>
<protein>
    <submittedName>
        <fullName evidence="3">DnaJ domain protein</fullName>
    </submittedName>
</protein>
<dbReference type="CDD" id="cd06257">
    <property type="entry name" value="DnaJ"/>
    <property type="match status" value="1"/>
</dbReference>
<feature type="compositionally biased region" description="Polar residues" evidence="1">
    <location>
        <begin position="102"/>
        <end position="116"/>
    </location>
</feature>
<gene>
    <name evidence="3" type="ORF">TTHERM_00081110</name>
</gene>
<feature type="compositionally biased region" description="Polar residues" evidence="1">
    <location>
        <begin position="19"/>
        <end position="30"/>
    </location>
</feature>
<dbReference type="EMBL" id="GG662704">
    <property type="protein sequence ID" value="EAR95607.2"/>
    <property type="molecule type" value="Genomic_DNA"/>
</dbReference>
<feature type="domain" description="J" evidence="2">
    <location>
        <begin position="572"/>
        <end position="635"/>
    </location>
</feature>
<dbReference type="AlphaFoldDB" id="Q23FK3"/>
<dbReference type="SUPFAM" id="SSF46565">
    <property type="entry name" value="Chaperone J-domain"/>
    <property type="match status" value="1"/>
</dbReference>
<feature type="region of interest" description="Disordered" evidence="1">
    <location>
        <begin position="279"/>
        <end position="302"/>
    </location>
</feature>
<dbReference type="InterPro" id="IPR001623">
    <property type="entry name" value="DnaJ_domain"/>
</dbReference>
<sequence>MFPSSLNTKRRAACAAKGKNNTKPSFSQQGEKIIEESQNNISHIESFLKKRSNTSAFSSYQCKPAVQAVSSKKCKKIIKDLPSVPKDSQFLIIDSDSEVSTSEEAYLQDSSSSSPSFVELKGHPAQMNSKNQDTFLINGYQKIQNADRHSFSLEATSSEGSTTASSEFKVEEESETIQESSSGYKKVKKESDSSFRYCPRKDSMLSTSSETQIWYGSNERSSNYFDDHYQCGSNLSSNLPTPNFTSCTPQTNTVYPNSSYQKIDNSCFLLDDAETNLPTRKNSVADSQKSHENKESFYSSTNSPVKDEELIFRSNNLSGLKQKLINLENLQHHHQLQHEQIKIDAELAASQAKEQEEKTQKMIKLIEQGRKLVEQRMGRLAAENQVINGFPCCTFTVRCFLKHTFVINVEDLLAGTWCNKCEENLLKAKEYAEENKGVCLSQFYGKTLKFKCSKNHCWESSHQTYKQRWCSQCKKIVKDQFKQYIKDEEAKKQAEYQKNQEEMYREARRKAMISQSCNEANPTSEEYKKKVILAAKQVEREVEKIAEQQARDYIKNEQKDSESPCNFSQLREMFKIILFPDSILQVYYTNLDVEILKSEYRNIARFIHPDKNSHPRAAESFQKLNNFYTLAQPKA</sequence>
<feature type="compositionally biased region" description="Low complexity" evidence="1">
    <location>
        <begin position="154"/>
        <end position="167"/>
    </location>
</feature>